<evidence type="ECO:0000256" key="4">
    <source>
        <dbReference type="SAM" id="MobiDB-lite"/>
    </source>
</evidence>
<dbReference type="Proteomes" id="UP000006701">
    <property type="component" value="Unassembled WGS sequence"/>
</dbReference>
<accession>A1CBT4</accession>
<dbReference type="VEuPathDB" id="FungiDB:ACLA_016480"/>
<dbReference type="STRING" id="344612.A1CBT4"/>
<feature type="region of interest" description="Disordered" evidence="4">
    <location>
        <begin position="217"/>
        <end position="247"/>
    </location>
</feature>
<dbReference type="GO" id="GO:0033768">
    <property type="term" value="C:SUMO-targeted ubiquitin ligase complex"/>
    <property type="evidence" value="ECO:0007669"/>
    <property type="project" value="TreeGrafter"/>
</dbReference>
<dbReference type="PANTHER" id="PTHR28042:SF1">
    <property type="entry name" value="E3 UBIQUITIN-PROTEIN LIGASE COMPLEX SLX5-SLX8 SUBUNIT SLX5"/>
    <property type="match status" value="1"/>
</dbReference>
<keyword evidence="6" id="KW-1185">Reference proteome</keyword>
<gene>
    <name evidence="5" type="ORF">ACLA_016480</name>
</gene>
<feature type="compositionally biased region" description="Polar residues" evidence="4">
    <location>
        <begin position="1"/>
        <end position="23"/>
    </location>
</feature>
<dbReference type="InterPro" id="IPR038886">
    <property type="entry name" value="E3_SLX5/Rfp1"/>
</dbReference>
<reference evidence="5 6" key="1">
    <citation type="journal article" date="2008" name="PLoS Genet.">
        <title>Genomic islands in the pathogenic filamentous fungus Aspergillus fumigatus.</title>
        <authorList>
            <person name="Fedorova N.D."/>
            <person name="Khaldi N."/>
            <person name="Joardar V.S."/>
            <person name="Maiti R."/>
            <person name="Amedeo P."/>
            <person name="Anderson M.J."/>
            <person name="Crabtree J."/>
            <person name="Silva J.C."/>
            <person name="Badger J.H."/>
            <person name="Albarraq A."/>
            <person name="Angiuoli S."/>
            <person name="Bussey H."/>
            <person name="Bowyer P."/>
            <person name="Cotty P.J."/>
            <person name="Dyer P.S."/>
            <person name="Egan A."/>
            <person name="Galens K."/>
            <person name="Fraser-Liggett C.M."/>
            <person name="Haas B.J."/>
            <person name="Inman J.M."/>
            <person name="Kent R."/>
            <person name="Lemieux S."/>
            <person name="Malavazi I."/>
            <person name="Orvis J."/>
            <person name="Roemer T."/>
            <person name="Ronning C.M."/>
            <person name="Sundaram J.P."/>
            <person name="Sutton G."/>
            <person name="Turner G."/>
            <person name="Venter J.C."/>
            <person name="White O.R."/>
            <person name="Whitty B.R."/>
            <person name="Youngman P."/>
            <person name="Wolfe K.H."/>
            <person name="Goldman G.H."/>
            <person name="Wortman J.R."/>
            <person name="Jiang B."/>
            <person name="Denning D.W."/>
            <person name="Nierman W.C."/>
        </authorList>
    </citation>
    <scope>NUCLEOTIDE SEQUENCE [LARGE SCALE GENOMIC DNA]</scope>
    <source>
        <strain evidence="6">ATCC 1007 / CBS 513.65 / DSM 816 / NCTC 3887 / NRRL 1</strain>
    </source>
</reference>
<feature type="compositionally biased region" description="Polar residues" evidence="4">
    <location>
        <begin position="74"/>
        <end position="83"/>
    </location>
</feature>
<dbReference type="KEGG" id="act:ACLA_016480"/>
<keyword evidence="2" id="KW-0863">Zinc-finger</keyword>
<keyword evidence="1" id="KW-0479">Metal-binding</keyword>
<organism evidence="5 6">
    <name type="scientific">Aspergillus clavatus (strain ATCC 1007 / CBS 513.65 / DSM 816 / NCTC 3887 / NRRL 1 / QM 1276 / 107)</name>
    <dbReference type="NCBI Taxonomy" id="344612"/>
    <lineage>
        <taxon>Eukaryota</taxon>
        <taxon>Fungi</taxon>
        <taxon>Dikarya</taxon>
        <taxon>Ascomycota</taxon>
        <taxon>Pezizomycotina</taxon>
        <taxon>Eurotiomycetes</taxon>
        <taxon>Eurotiomycetidae</taxon>
        <taxon>Eurotiales</taxon>
        <taxon>Aspergillaceae</taxon>
        <taxon>Aspergillus</taxon>
        <taxon>Aspergillus subgen. Fumigati</taxon>
    </lineage>
</organism>
<evidence type="ECO:0008006" key="7">
    <source>
        <dbReference type="Google" id="ProtNLM"/>
    </source>
</evidence>
<dbReference type="GO" id="GO:0004842">
    <property type="term" value="F:ubiquitin-protein transferase activity"/>
    <property type="evidence" value="ECO:0007669"/>
    <property type="project" value="TreeGrafter"/>
</dbReference>
<dbReference type="OrthoDB" id="2398441at2759"/>
<dbReference type="eggNOG" id="ENOG502SDJU">
    <property type="taxonomic scope" value="Eukaryota"/>
</dbReference>
<evidence type="ECO:0000256" key="2">
    <source>
        <dbReference type="ARBA" id="ARBA00022771"/>
    </source>
</evidence>
<dbReference type="PROSITE" id="PS00518">
    <property type="entry name" value="ZF_RING_1"/>
    <property type="match status" value="1"/>
</dbReference>
<dbReference type="RefSeq" id="XP_001274628.1">
    <property type="nucleotide sequence ID" value="XM_001274627.1"/>
</dbReference>
<protein>
    <recommendedName>
        <fullName evidence="7">RING finger domain protein</fullName>
    </recommendedName>
</protein>
<keyword evidence="3" id="KW-0862">Zinc</keyword>
<dbReference type="InterPro" id="IPR017907">
    <property type="entry name" value="Znf_RING_CS"/>
</dbReference>
<dbReference type="GO" id="GO:0008270">
    <property type="term" value="F:zinc ion binding"/>
    <property type="evidence" value="ECO:0007669"/>
    <property type="project" value="UniProtKB-KW"/>
</dbReference>
<evidence type="ECO:0000313" key="5">
    <source>
        <dbReference type="EMBL" id="EAW13202.1"/>
    </source>
</evidence>
<evidence type="ECO:0000256" key="3">
    <source>
        <dbReference type="ARBA" id="ARBA00022833"/>
    </source>
</evidence>
<sequence length="329" mass="37127">MPESSASRSQPHWHQSAEPSSSRDPNRPQLPPMRYPGDGYDFRRPIMSDSPQTEDVIDLTNEPDSPEDRRRTQNADPATSSRQGRLPRFGRNIISDVIDLEDDAQEDHSTDTPSSPEVQFVGATVRPSEPERAPPPPPRNQSFIGANLWELLRLQRRRMPPHGLLSREESFRQEIAWRAREMGRRPPHEMDTFWIGEEPNGAIDLTINLDGDRPFTVEYPRSGPTSERARQDSYKPPSPAPEGFTRTAGEDDVVVCPNCDEELGTGDERKQQIWVSKPCGHVYCGECARNRAVSKAKKSSQKTKPFSKCQVIDCGKPVSSPRSMVQIYL</sequence>
<dbReference type="PANTHER" id="PTHR28042">
    <property type="entry name" value="E3 UBIQUITIN-PROTEIN LIGASE COMPLEX SLX5-SLX8 SUBUNIT SLX5"/>
    <property type="match status" value="1"/>
</dbReference>
<proteinExistence type="predicted"/>
<evidence type="ECO:0000313" key="6">
    <source>
        <dbReference type="Proteomes" id="UP000006701"/>
    </source>
</evidence>
<dbReference type="GeneID" id="4706676"/>
<name>A1CBT4_ASPCL</name>
<evidence type="ECO:0000256" key="1">
    <source>
        <dbReference type="ARBA" id="ARBA00022723"/>
    </source>
</evidence>
<dbReference type="EMBL" id="DS027049">
    <property type="protein sequence ID" value="EAW13202.1"/>
    <property type="molecule type" value="Genomic_DNA"/>
</dbReference>
<dbReference type="HOGENOM" id="CLU_043321_1_0_1"/>
<dbReference type="OMA" id="KPFSKCQ"/>
<dbReference type="SUPFAM" id="SSF57850">
    <property type="entry name" value="RING/U-box"/>
    <property type="match status" value="1"/>
</dbReference>
<dbReference type="AlphaFoldDB" id="A1CBT4"/>
<feature type="region of interest" description="Disordered" evidence="4">
    <location>
        <begin position="1"/>
        <end position="143"/>
    </location>
</feature>